<keyword evidence="1" id="KW-0813">Transport</keyword>
<evidence type="ECO:0000313" key="6">
    <source>
        <dbReference type="Proteomes" id="UP000536909"/>
    </source>
</evidence>
<dbReference type="InterPro" id="IPR027417">
    <property type="entry name" value="P-loop_NTPase"/>
</dbReference>
<evidence type="ECO:0000259" key="4">
    <source>
        <dbReference type="PROSITE" id="PS50893"/>
    </source>
</evidence>
<keyword evidence="6" id="KW-1185">Reference proteome</keyword>
<evidence type="ECO:0000256" key="1">
    <source>
        <dbReference type="ARBA" id="ARBA00022448"/>
    </source>
</evidence>
<dbReference type="Proteomes" id="UP000536909">
    <property type="component" value="Unassembled WGS sequence"/>
</dbReference>
<name>A0ABR6MUW1_9DEIO</name>
<dbReference type="Gene3D" id="3.40.50.300">
    <property type="entry name" value="P-loop containing nucleotide triphosphate hydrolases"/>
    <property type="match status" value="1"/>
</dbReference>
<comment type="caution">
    <text evidence="5">The sequence shown here is derived from an EMBL/GenBank/DDBJ whole genome shotgun (WGS) entry which is preliminary data.</text>
</comment>
<evidence type="ECO:0000313" key="5">
    <source>
        <dbReference type="EMBL" id="MBB5295732.1"/>
    </source>
</evidence>
<gene>
    <name evidence="5" type="ORF">HNQ10_002571</name>
</gene>
<dbReference type="PANTHER" id="PTHR42788:SF2">
    <property type="entry name" value="ABC TRANSPORTER ATP-BINDING PROTEIN"/>
    <property type="match status" value="1"/>
</dbReference>
<reference evidence="5 6" key="1">
    <citation type="submission" date="2020-08" db="EMBL/GenBank/DDBJ databases">
        <title>Genomic Encyclopedia of Type Strains, Phase IV (KMG-IV): sequencing the most valuable type-strain genomes for metagenomic binning, comparative biology and taxonomic classification.</title>
        <authorList>
            <person name="Goeker M."/>
        </authorList>
    </citation>
    <scope>NUCLEOTIDE SEQUENCE [LARGE SCALE GENOMIC DNA]</scope>
    <source>
        <strain evidence="5 6">DSM 105434</strain>
    </source>
</reference>
<protein>
    <submittedName>
        <fullName evidence="5">ABC-type nitrate/sulfonate/bicarbonate transport system ATPase subunit</fullName>
    </submittedName>
</protein>
<proteinExistence type="predicted"/>
<dbReference type="PANTHER" id="PTHR42788">
    <property type="entry name" value="TAURINE IMPORT ATP-BINDING PROTEIN-RELATED"/>
    <property type="match status" value="1"/>
</dbReference>
<dbReference type="InterPro" id="IPR003593">
    <property type="entry name" value="AAA+_ATPase"/>
</dbReference>
<evidence type="ECO:0000256" key="3">
    <source>
        <dbReference type="ARBA" id="ARBA00022840"/>
    </source>
</evidence>
<keyword evidence="3" id="KW-0067">ATP-binding</keyword>
<organism evidence="5 6">
    <name type="scientific">Deinococcus metallilatus</name>
    <dbReference type="NCBI Taxonomy" id="1211322"/>
    <lineage>
        <taxon>Bacteria</taxon>
        <taxon>Thermotogati</taxon>
        <taxon>Deinococcota</taxon>
        <taxon>Deinococci</taxon>
        <taxon>Deinococcales</taxon>
        <taxon>Deinococcaceae</taxon>
        <taxon>Deinococcus</taxon>
    </lineage>
</organism>
<dbReference type="Pfam" id="PF00005">
    <property type="entry name" value="ABC_tran"/>
    <property type="match status" value="1"/>
</dbReference>
<dbReference type="SUPFAM" id="SSF52540">
    <property type="entry name" value="P-loop containing nucleoside triphosphate hydrolases"/>
    <property type="match status" value="1"/>
</dbReference>
<accession>A0ABR6MUW1</accession>
<dbReference type="PROSITE" id="PS50893">
    <property type="entry name" value="ABC_TRANSPORTER_2"/>
    <property type="match status" value="1"/>
</dbReference>
<evidence type="ECO:0000256" key="2">
    <source>
        <dbReference type="ARBA" id="ARBA00022741"/>
    </source>
</evidence>
<dbReference type="RefSeq" id="WP_221274306.1">
    <property type="nucleotide sequence ID" value="NZ_BSUI01000005.1"/>
</dbReference>
<feature type="domain" description="ABC transporter" evidence="4">
    <location>
        <begin position="6"/>
        <end position="235"/>
    </location>
</feature>
<dbReference type="InterPro" id="IPR003439">
    <property type="entry name" value="ABC_transporter-like_ATP-bd"/>
</dbReference>
<dbReference type="EMBL" id="JACHFV010000008">
    <property type="protein sequence ID" value="MBB5295732.1"/>
    <property type="molecule type" value="Genomic_DNA"/>
</dbReference>
<dbReference type="InterPro" id="IPR050166">
    <property type="entry name" value="ABC_transporter_ATP-bind"/>
</dbReference>
<dbReference type="SMART" id="SM00382">
    <property type="entry name" value="AAA"/>
    <property type="match status" value="1"/>
</dbReference>
<sequence>MTAPDLELHGVALAYGGQPVLAGVNLRVEAGQVLGVLGRSGSGKSTLLHVLAGLLEPDTGEVCLSGRATTTRERRGQSGFVPQRPSLLPWRTVLGNLTLALELRGERGPGARRRALDLLAQFNLAEAANLWPYQLSGGMGQRVAVLRAALFARDLLLLDEPFSALDALTRLEFQRWLAGLHAEWRPTVVLVTHDVREALALCDRVVVLGGKPARVVLERGNLPTLRSPGADPRPLEGELLTALLGQERP</sequence>
<keyword evidence="2" id="KW-0547">Nucleotide-binding</keyword>